<keyword evidence="3" id="KW-1185">Reference proteome</keyword>
<dbReference type="EMBL" id="MKHE01000034">
    <property type="protein sequence ID" value="OWJ99519.1"/>
    <property type="molecule type" value="Genomic_DNA"/>
</dbReference>
<feature type="compositionally biased region" description="Basic and acidic residues" evidence="1">
    <location>
        <begin position="1"/>
        <end position="20"/>
    </location>
</feature>
<organism evidence="2 3">
    <name type="scientific">Cervus elaphus hippelaphus</name>
    <name type="common">European red deer</name>
    <dbReference type="NCBI Taxonomy" id="46360"/>
    <lineage>
        <taxon>Eukaryota</taxon>
        <taxon>Metazoa</taxon>
        <taxon>Chordata</taxon>
        <taxon>Craniata</taxon>
        <taxon>Vertebrata</taxon>
        <taxon>Euteleostomi</taxon>
        <taxon>Mammalia</taxon>
        <taxon>Eutheria</taxon>
        <taxon>Laurasiatheria</taxon>
        <taxon>Artiodactyla</taxon>
        <taxon>Ruminantia</taxon>
        <taxon>Pecora</taxon>
        <taxon>Cervidae</taxon>
        <taxon>Cervinae</taxon>
        <taxon>Cervus</taxon>
    </lineage>
</organism>
<dbReference type="Proteomes" id="UP000242450">
    <property type="component" value="Chromosome X"/>
</dbReference>
<feature type="region of interest" description="Disordered" evidence="1">
    <location>
        <begin position="1"/>
        <end position="24"/>
    </location>
</feature>
<sequence>MTEEREPQERNRFEQDHGGEGGRGCRWMGLEGLGDNSPVTSISVEGCGDHRPCPDRPPGRAPLRVAVPTPTLTPQRSGFLRLKPSLSTSGPPNETAKITLPSPLRHGFCCHCRHHPLLPLPPSPLPCPHPGRLGAGTSPESSKKKKKKKPRFLFEGLRSFEELDADILGSELVVCVKGQRSVTGKFPWEARMVIRTDISNQDILKQTFHLGEKQLFWRLEASEMVPGKSPFSLSAAED</sequence>
<comment type="caution">
    <text evidence="2">The sequence shown here is derived from an EMBL/GenBank/DDBJ whole genome shotgun (WGS) entry which is preliminary data.</text>
</comment>
<evidence type="ECO:0000313" key="2">
    <source>
        <dbReference type="EMBL" id="OWJ99519.1"/>
    </source>
</evidence>
<gene>
    <name evidence="2" type="ORF">Celaphus_00009864</name>
</gene>
<proteinExistence type="predicted"/>
<evidence type="ECO:0000313" key="3">
    <source>
        <dbReference type="Proteomes" id="UP000242450"/>
    </source>
</evidence>
<feature type="region of interest" description="Disordered" evidence="1">
    <location>
        <begin position="66"/>
        <end position="94"/>
    </location>
</feature>
<name>A0A212C0H5_CEREH</name>
<accession>A0A212C0H5</accession>
<dbReference type="AlphaFoldDB" id="A0A212C0H5"/>
<evidence type="ECO:0000256" key="1">
    <source>
        <dbReference type="SAM" id="MobiDB-lite"/>
    </source>
</evidence>
<reference evidence="2 3" key="1">
    <citation type="journal article" date="2018" name="Mol. Genet. Genomics">
        <title>The red deer Cervus elaphus genome CerEla1.0: sequencing, annotating, genes, and chromosomes.</title>
        <authorList>
            <person name="Bana N.A."/>
            <person name="Nyiri A."/>
            <person name="Nagy J."/>
            <person name="Frank K."/>
            <person name="Nagy T."/>
            <person name="Steger V."/>
            <person name="Schiller M."/>
            <person name="Lakatos P."/>
            <person name="Sugar L."/>
            <person name="Horn P."/>
            <person name="Barta E."/>
            <person name="Orosz L."/>
        </authorList>
    </citation>
    <scope>NUCLEOTIDE SEQUENCE [LARGE SCALE GENOMIC DNA]</scope>
    <source>
        <strain evidence="2">Hungarian</strain>
    </source>
</reference>
<protein>
    <submittedName>
        <fullName evidence="2">Uncharacterized protein</fullName>
    </submittedName>
</protein>
<feature type="region of interest" description="Disordered" evidence="1">
    <location>
        <begin position="129"/>
        <end position="148"/>
    </location>
</feature>